<protein>
    <submittedName>
        <fullName evidence="1">Sodium:proton symporter</fullName>
    </submittedName>
</protein>
<gene>
    <name evidence="1" type="ORF">DF017_06960</name>
</gene>
<name>A0ABX9YTZ3_9BURK</name>
<comment type="caution">
    <text evidence="1">The sequence shown here is derived from an EMBL/GenBank/DDBJ whole genome shotgun (WGS) entry which is preliminary data.</text>
</comment>
<keyword evidence="2" id="KW-1185">Reference proteome</keyword>
<sequence>MLLAGGEFGHGSTVWIDSELYFYTVLREFQALLEVRRDRGGSVAIWRRHGAGPSAATVCSDCVSTFRY</sequence>
<accession>A0ABX9YTZ3</accession>
<proteinExistence type="predicted"/>
<evidence type="ECO:0000313" key="2">
    <source>
        <dbReference type="Proteomes" id="UP000281098"/>
    </source>
</evidence>
<evidence type="ECO:0000313" key="1">
    <source>
        <dbReference type="EMBL" id="RQY96386.1"/>
    </source>
</evidence>
<dbReference type="EMBL" id="QTPM01000006">
    <property type="protein sequence ID" value="RQY96386.1"/>
    <property type="molecule type" value="Genomic_DNA"/>
</dbReference>
<dbReference type="Proteomes" id="UP000281098">
    <property type="component" value="Unassembled WGS sequence"/>
</dbReference>
<organism evidence="1 2">
    <name type="scientific">Burkholderia stagnalis</name>
    <dbReference type="NCBI Taxonomy" id="1503054"/>
    <lineage>
        <taxon>Bacteria</taxon>
        <taxon>Pseudomonadati</taxon>
        <taxon>Pseudomonadota</taxon>
        <taxon>Betaproteobacteria</taxon>
        <taxon>Burkholderiales</taxon>
        <taxon>Burkholderiaceae</taxon>
        <taxon>Burkholderia</taxon>
        <taxon>Burkholderia cepacia complex</taxon>
    </lineage>
</organism>
<reference evidence="1 2" key="1">
    <citation type="submission" date="2018-08" db="EMBL/GenBank/DDBJ databases">
        <title>Comparative analysis of Burkholderia isolates from Puerto Rico.</title>
        <authorList>
            <person name="Hall C."/>
            <person name="Sahl J."/>
            <person name="Wagner D."/>
        </authorList>
    </citation>
    <scope>NUCLEOTIDE SEQUENCE [LARGE SCALE GENOMIC DNA]</scope>
    <source>
        <strain evidence="1 2">Bp8966</strain>
    </source>
</reference>